<evidence type="ECO:0000313" key="2">
    <source>
        <dbReference type="EMBL" id="GFS43801.1"/>
    </source>
</evidence>
<sequence>MRLILGGVQTKLLTRLSLLCPNCKYLFLSLAMTVLRAREIVPVVKSQSPFKNLKMETIEPTTPAKTLEPSSLDSYATPVSLASAQSTSPLGSGSDLVSERRRSLRLASSRSVDEVNPSVSVSNRKRKGVVSEKMVKCEINANGTVSNWKRKIVVAKDSVVKCGTDCVRVGEISPSVTLYSRKRKGVVAESSMKREGECVGVDEIQVVLGPGDKKVRVSNGIAVKKGRNEAVSLADEMTLEGGLSEIGSGSDLGRFREISGRLVSDKKVGVEKGKLGNGVDLESLKLVSGDSRDRGFLNLRSGKKICKSRMERSSDVGLVALESGSGAKSVRVTGGGVLNVEFGEGYMLSKSRTYPGGDGIGILKDRIDVVETVELGLGCKVDVSFGELLEKDLTIDENGAGIKSPRRLNREEKGKGKVAHLLMEIVLLRLEGKLSREEKGKAKMVEDGLLLNGIAAVDLDTRPGVADSTRNAVCNTLFFRDDVSVQDERQVIETNTRANATRVRDHRERFRDIARQNASRFAHFPSQEVEENQVNDEAQREMPGREAGGEVEDWPGPFSTAMKIIKDRAMNVNVLQQNSNLGKSKPASVTWVPRKDQDLDCSKLSIPSLQDLSLVVLAKNADAITSLDTVPDILRDKLSQLLSDTRRMNSHFLDLLVQGSPTEIRIRDCSWLTEEQFMNSFEGCETSNLMVLQLDLCGCCMPDYVLRATLACSSNSLPALTTISLKGSYRLSDVGLSSLVASAPALRSVNLSQCSLLTSDGISTLADSLGSVLRELYIDDCQNIDALLILPALLKLEHLEVLSLAGIESVCDDFLGKFIAVRGHHIKDLVLTNCMKLTDAALKVIAENCSRLCALDLGNLRRLTDSAMGYLANGCRAMQTLKLCRNLFSDEAIAAYLEASGESLTELSLNNVSKVGHNTAITLARRSIKLFSLDLSWCRNLTDEAVGLIVDSCLSLKLLKLFGCTQIGLFSVKWMPVGETGHVTDFMFAQARIDMLFMSAIWNRTLCITNVFLDGHSNPQVQIIGLKTTPLLEHLKVPDPLGALHYSSVSS</sequence>
<dbReference type="Gene3D" id="3.80.10.10">
    <property type="entry name" value="Ribonuclease Inhibitor"/>
    <property type="match status" value="2"/>
</dbReference>
<dbReference type="PANTHER" id="PTHR13318">
    <property type="entry name" value="PARTNER OF PAIRED, ISOFORM B-RELATED"/>
    <property type="match status" value="1"/>
</dbReference>
<dbReference type="PANTHER" id="PTHR13318:SF101">
    <property type="entry name" value="F-BOX_LRR PROTEIN"/>
    <property type="match status" value="1"/>
</dbReference>
<dbReference type="OrthoDB" id="10257471at2759"/>
<dbReference type="GO" id="GO:0019005">
    <property type="term" value="C:SCF ubiquitin ligase complex"/>
    <property type="evidence" value="ECO:0007669"/>
    <property type="project" value="TreeGrafter"/>
</dbReference>
<name>A0A7J0DW48_9ERIC</name>
<organism evidence="2 3">
    <name type="scientific">Actinidia rufa</name>
    <dbReference type="NCBI Taxonomy" id="165716"/>
    <lineage>
        <taxon>Eukaryota</taxon>
        <taxon>Viridiplantae</taxon>
        <taxon>Streptophyta</taxon>
        <taxon>Embryophyta</taxon>
        <taxon>Tracheophyta</taxon>
        <taxon>Spermatophyta</taxon>
        <taxon>Magnoliopsida</taxon>
        <taxon>eudicotyledons</taxon>
        <taxon>Gunneridae</taxon>
        <taxon>Pentapetalae</taxon>
        <taxon>asterids</taxon>
        <taxon>Ericales</taxon>
        <taxon>Actinidiaceae</taxon>
        <taxon>Actinidia</taxon>
    </lineage>
</organism>
<dbReference type="EMBL" id="BJWL01000429">
    <property type="protein sequence ID" value="GFS43801.1"/>
    <property type="molecule type" value="Genomic_DNA"/>
</dbReference>
<dbReference type="InterPro" id="IPR006553">
    <property type="entry name" value="Leu-rich_rpt_Cys-con_subtyp"/>
</dbReference>
<gene>
    <name evidence="2" type="ORF">Acr_00g0087060</name>
</gene>
<proteinExistence type="predicted"/>
<accession>A0A7J0DW48</accession>
<dbReference type="Proteomes" id="UP000585474">
    <property type="component" value="Unassembled WGS sequence"/>
</dbReference>
<evidence type="ECO:0008006" key="4">
    <source>
        <dbReference type="Google" id="ProtNLM"/>
    </source>
</evidence>
<evidence type="ECO:0000256" key="1">
    <source>
        <dbReference type="SAM" id="MobiDB-lite"/>
    </source>
</evidence>
<feature type="compositionally biased region" description="Basic and acidic residues" evidence="1">
    <location>
        <begin position="537"/>
        <end position="548"/>
    </location>
</feature>
<dbReference type="AlphaFoldDB" id="A0A7J0DW48"/>
<dbReference type="InterPro" id="IPR032675">
    <property type="entry name" value="LRR_dom_sf"/>
</dbReference>
<dbReference type="SMART" id="SM00367">
    <property type="entry name" value="LRR_CC"/>
    <property type="match status" value="6"/>
</dbReference>
<reference evidence="3" key="1">
    <citation type="submission" date="2019-07" db="EMBL/GenBank/DDBJ databases">
        <title>De Novo Assembly of kiwifruit Actinidia rufa.</title>
        <authorList>
            <person name="Sugita-Konishi S."/>
            <person name="Sato K."/>
            <person name="Mori E."/>
            <person name="Abe Y."/>
            <person name="Kisaki G."/>
            <person name="Hamano K."/>
            <person name="Suezawa K."/>
            <person name="Otani M."/>
            <person name="Fukuda T."/>
            <person name="Manabe T."/>
            <person name="Gomi K."/>
            <person name="Tabuchi M."/>
            <person name="Akimitsu K."/>
            <person name="Kataoka I."/>
        </authorList>
    </citation>
    <scope>NUCLEOTIDE SEQUENCE [LARGE SCALE GENOMIC DNA]</scope>
    <source>
        <strain evidence="3">cv. Fuchu</strain>
    </source>
</reference>
<feature type="region of interest" description="Disordered" evidence="1">
    <location>
        <begin position="528"/>
        <end position="553"/>
    </location>
</feature>
<keyword evidence="3" id="KW-1185">Reference proteome</keyword>
<dbReference type="GO" id="GO:0031146">
    <property type="term" value="P:SCF-dependent proteasomal ubiquitin-dependent protein catabolic process"/>
    <property type="evidence" value="ECO:0007669"/>
    <property type="project" value="TreeGrafter"/>
</dbReference>
<comment type="caution">
    <text evidence="2">The sequence shown here is derived from an EMBL/GenBank/DDBJ whole genome shotgun (WGS) entry which is preliminary data.</text>
</comment>
<dbReference type="SUPFAM" id="SSF52047">
    <property type="entry name" value="RNI-like"/>
    <property type="match status" value="1"/>
</dbReference>
<dbReference type="FunFam" id="3.80.10.10:FF:000777">
    <property type="entry name" value="RNI-like superfamily protein"/>
    <property type="match status" value="1"/>
</dbReference>
<protein>
    <recommendedName>
        <fullName evidence="4">RNI-like superfamily protein</fullName>
    </recommendedName>
</protein>
<evidence type="ECO:0000313" key="3">
    <source>
        <dbReference type="Proteomes" id="UP000585474"/>
    </source>
</evidence>